<dbReference type="Proteomes" id="UP000249590">
    <property type="component" value="Unassembled WGS sequence"/>
</dbReference>
<keyword evidence="3" id="KW-1185">Reference proteome</keyword>
<protein>
    <recommendedName>
        <fullName evidence="4">Alkaline proteinase inhibitor/ Outer membrane lipoprotein Omp19 domain-containing protein</fullName>
    </recommendedName>
</protein>
<sequence>MPAIPTAAALLGVLAAAGAMAGGTAAGIGPSGAARTPSLVANAAGTRDAIVGKWTVYPAVGPSPRSCTITFEQGPGGTRGRATPFACHQVEGLGGLHGFADISAWERRGRTVVLSGIAAPGIGSIELAPDAGSREVRGSVKGVRFVLKRR</sequence>
<organism evidence="2 3">
    <name type="scientific">Acuticoccus sediminis</name>
    <dbReference type="NCBI Taxonomy" id="2184697"/>
    <lineage>
        <taxon>Bacteria</taxon>
        <taxon>Pseudomonadati</taxon>
        <taxon>Pseudomonadota</taxon>
        <taxon>Alphaproteobacteria</taxon>
        <taxon>Hyphomicrobiales</taxon>
        <taxon>Amorphaceae</taxon>
        <taxon>Acuticoccus</taxon>
    </lineage>
</organism>
<accession>A0A8B2NKJ0</accession>
<gene>
    <name evidence="2" type="ORF">DLJ53_32085</name>
</gene>
<dbReference type="OrthoDB" id="7916869at2"/>
<evidence type="ECO:0008006" key="4">
    <source>
        <dbReference type="Google" id="ProtNLM"/>
    </source>
</evidence>
<dbReference type="RefSeq" id="WP_111352420.1">
    <property type="nucleotide sequence ID" value="NZ_QHHQ01000012.1"/>
</dbReference>
<evidence type="ECO:0000313" key="2">
    <source>
        <dbReference type="EMBL" id="RAH96551.1"/>
    </source>
</evidence>
<reference evidence="2 3" key="1">
    <citation type="submission" date="2018-05" db="EMBL/GenBank/DDBJ databases">
        <title>Acuticoccus sediminis sp. nov., isolated from deep-sea sediment of Indian Ocean.</title>
        <authorList>
            <person name="Liu X."/>
            <person name="Lai Q."/>
            <person name="Du Y."/>
            <person name="Sun F."/>
            <person name="Zhang X."/>
            <person name="Wang S."/>
            <person name="Shao Z."/>
        </authorList>
    </citation>
    <scope>NUCLEOTIDE SEQUENCE [LARGE SCALE GENOMIC DNA]</scope>
    <source>
        <strain evidence="2 3">PTG4-2</strain>
    </source>
</reference>
<feature type="chain" id="PRO_5032525926" description="Alkaline proteinase inhibitor/ Outer membrane lipoprotein Omp19 domain-containing protein" evidence="1">
    <location>
        <begin position="22"/>
        <end position="150"/>
    </location>
</feature>
<proteinExistence type="predicted"/>
<name>A0A8B2NKJ0_9HYPH</name>
<keyword evidence="1" id="KW-0732">Signal</keyword>
<dbReference type="EMBL" id="QHHQ01000012">
    <property type="protein sequence ID" value="RAH96551.1"/>
    <property type="molecule type" value="Genomic_DNA"/>
</dbReference>
<feature type="signal peptide" evidence="1">
    <location>
        <begin position="1"/>
        <end position="21"/>
    </location>
</feature>
<evidence type="ECO:0000313" key="3">
    <source>
        <dbReference type="Proteomes" id="UP000249590"/>
    </source>
</evidence>
<dbReference type="AlphaFoldDB" id="A0A8B2NKJ0"/>
<comment type="caution">
    <text evidence="2">The sequence shown here is derived from an EMBL/GenBank/DDBJ whole genome shotgun (WGS) entry which is preliminary data.</text>
</comment>
<evidence type="ECO:0000256" key="1">
    <source>
        <dbReference type="SAM" id="SignalP"/>
    </source>
</evidence>